<gene>
    <name evidence="1" type="ORF">RALSY_30587</name>
</gene>
<dbReference type="EMBL" id="FR854088">
    <property type="protein sequence ID" value="CCA88831.1"/>
    <property type="molecule type" value="Genomic_DNA"/>
</dbReference>
<proteinExistence type="predicted"/>
<evidence type="ECO:0000313" key="1">
    <source>
        <dbReference type="EMBL" id="CCA88831.1"/>
    </source>
</evidence>
<reference evidence="1" key="1">
    <citation type="journal article" date="2011" name="PLoS ONE">
        <title>Ralstonia syzygii, the Blood Disease Bacterium and some Asian R. solanacearum strains form a single genomic species despite divergent lifestyles.</title>
        <authorList>
            <person name="Remenant B."/>
            <person name="de Cambiaire J.C."/>
            <person name="Cellier G."/>
            <person name="Jacobs J.M."/>
            <person name="Mangenot S."/>
            <person name="Barbe V."/>
            <person name="Lajus A."/>
            <person name="Vallenet D."/>
            <person name="Medigue C."/>
            <person name="Fegan M."/>
            <person name="Allen C."/>
            <person name="Prior P."/>
        </authorList>
    </citation>
    <scope>NUCLEOTIDE SEQUENCE</scope>
    <source>
        <strain evidence="1">R24</strain>
    </source>
</reference>
<reference evidence="1" key="2">
    <citation type="submission" date="2011-04" db="EMBL/GenBank/DDBJ databases">
        <authorList>
            <person name="Genoscope - CEA"/>
        </authorList>
    </citation>
    <scope>NUCLEOTIDE SEQUENCE</scope>
    <source>
        <strain evidence="1">R24</strain>
    </source>
</reference>
<organism evidence="1">
    <name type="scientific">Ralstonia syzygii R24</name>
    <dbReference type="NCBI Taxonomy" id="907261"/>
    <lineage>
        <taxon>Bacteria</taxon>
        <taxon>Pseudomonadati</taxon>
        <taxon>Pseudomonadota</taxon>
        <taxon>Betaproteobacteria</taxon>
        <taxon>Burkholderiales</taxon>
        <taxon>Burkholderiaceae</taxon>
        <taxon>Ralstonia</taxon>
        <taxon>Ralstonia solanacearum species complex</taxon>
    </lineage>
</organism>
<dbReference type="AlphaFoldDB" id="G3A4I4"/>
<accession>G3A4I4</accession>
<protein>
    <submittedName>
        <fullName evidence="1">Uncharacterized protein</fullName>
    </submittedName>
</protein>
<sequence length="73" mass="7991">MLVQSNIDRDAWQAWERQLRPIAQKFGGTGRASWWHQCPGGVSHRYNPAISPGAGVVANGISRVCSSVNRTPC</sequence>
<name>G3A4I4_9RALS</name>